<sequence length="202" mass="22367">MHGIVHQSLKRYVVEKTDERSWATVLERSGIEPKLYLPVTHYDDAEFDTVLETVATMSGHDRAAVERDVGRFLAEPLLRTFRGHIRPGWDLLTLLTSLGEIAEDLRSKRAETEPPTLSCERISDGVRVGYASDRDYCALAHGVLEGIVTEYGESGTVEKVACVHEDRGKSETGDGYDSENGNGDGSEERGEDQCVFHVVLGE</sequence>
<dbReference type="Pfam" id="PF07700">
    <property type="entry name" value="HNOB"/>
    <property type="match status" value="1"/>
</dbReference>
<evidence type="ECO:0000313" key="3">
    <source>
        <dbReference type="EMBL" id="MCU4741184.1"/>
    </source>
</evidence>
<dbReference type="Proteomes" id="UP001320972">
    <property type="component" value="Unassembled WGS sequence"/>
</dbReference>
<feature type="domain" description="Heme NO-binding" evidence="2">
    <location>
        <begin position="2"/>
        <end position="157"/>
    </location>
</feature>
<dbReference type="GO" id="GO:0020037">
    <property type="term" value="F:heme binding"/>
    <property type="evidence" value="ECO:0007669"/>
    <property type="project" value="InterPro"/>
</dbReference>
<accession>A0AAP3E1L6</accession>
<dbReference type="InterPro" id="IPR038158">
    <property type="entry name" value="H-NOX_domain_sf"/>
</dbReference>
<dbReference type="AlphaFoldDB" id="A0AAP3E1L6"/>
<dbReference type="Gene3D" id="3.90.1520.10">
    <property type="entry name" value="H-NOX domain"/>
    <property type="match status" value="1"/>
</dbReference>
<evidence type="ECO:0000313" key="5">
    <source>
        <dbReference type="Proteomes" id="UP001320972"/>
    </source>
</evidence>
<organism evidence="3 6">
    <name type="scientific">Natronoglomus mannanivorans</name>
    <dbReference type="NCBI Taxonomy" id="2979990"/>
    <lineage>
        <taxon>Archaea</taxon>
        <taxon>Methanobacteriati</taxon>
        <taxon>Methanobacteriota</taxon>
        <taxon>Stenosarchaea group</taxon>
        <taxon>Halobacteria</taxon>
        <taxon>Halobacteriales</taxon>
        <taxon>Natrialbaceae</taxon>
        <taxon>Natronoglomus</taxon>
    </lineage>
</organism>
<dbReference type="Proteomes" id="UP001321018">
    <property type="component" value="Unassembled WGS sequence"/>
</dbReference>
<dbReference type="EMBL" id="JAOPKB010000002">
    <property type="protein sequence ID" value="MCU4972403.1"/>
    <property type="molecule type" value="Genomic_DNA"/>
</dbReference>
<name>A0AAP3E1L6_9EURY</name>
<dbReference type="InterPro" id="IPR011644">
    <property type="entry name" value="Heme_NO-bd"/>
</dbReference>
<proteinExistence type="predicted"/>
<dbReference type="RefSeq" id="WP_338003014.1">
    <property type="nucleotide sequence ID" value="NZ_JAOPKA010000003.1"/>
</dbReference>
<keyword evidence="5" id="KW-1185">Reference proteome</keyword>
<evidence type="ECO:0000259" key="2">
    <source>
        <dbReference type="Pfam" id="PF07700"/>
    </source>
</evidence>
<reference evidence="3 5" key="1">
    <citation type="submission" date="2022-09" db="EMBL/GenBank/DDBJ databases">
        <title>Enrichment on poylsaccharides allowed isolation of novel metabolic and taxonomic groups of Haloarchaea.</title>
        <authorList>
            <person name="Sorokin D.Y."/>
            <person name="Elcheninov A.G."/>
            <person name="Khizhniak T.V."/>
            <person name="Kolganova T.V."/>
            <person name="Kublanov I.V."/>
        </authorList>
    </citation>
    <scope>NUCLEOTIDE SEQUENCE</scope>
    <source>
        <strain evidence="4 5">AArc-m2/3/4</strain>
        <strain evidence="3">AArc-xg1-1</strain>
    </source>
</reference>
<evidence type="ECO:0000313" key="4">
    <source>
        <dbReference type="EMBL" id="MCU4972403.1"/>
    </source>
</evidence>
<dbReference type="SUPFAM" id="SSF111126">
    <property type="entry name" value="Ligand-binding domain in the NO signalling and Golgi transport"/>
    <property type="match status" value="1"/>
</dbReference>
<dbReference type="InterPro" id="IPR024096">
    <property type="entry name" value="NO_sig/Golgi_transp_ligand-bd"/>
</dbReference>
<protein>
    <submittedName>
        <fullName evidence="3">Heme NO-binding domain-containing protein</fullName>
    </submittedName>
</protein>
<feature type="region of interest" description="Disordered" evidence="1">
    <location>
        <begin position="166"/>
        <end position="192"/>
    </location>
</feature>
<evidence type="ECO:0000313" key="6">
    <source>
        <dbReference type="Proteomes" id="UP001321018"/>
    </source>
</evidence>
<gene>
    <name evidence="4" type="ORF">OB955_06585</name>
    <name evidence="3" type="ORF">OB960_07200</name>
</gene>
<dbReference type="EMBL" id="JAOPKA010000003">
    <property type="protein sequence ID" value="MCU4741184.1"/>
    <property type="molecule type" value="Genomic_DNA"/>
</dbReference>
<comment type="caution">
    <text evidence="3">The sequence shown here is derived from an EMBL/GenBank/DDBJ whole genome shotgun (WGS) entry which is preliminary data.</text>
</comment>
<evidence type="ECO:0000256" key="1">
    <source>
        <dbReference type="SAM" id="MobiDB-lite"/>
    </source>
</evidence>